<proteinExistence type="predicted"/>
<reference evidence="2" key="1">
    <citation type="submission" date="2022-11" db="UniProtKB">
        <authorList>
            <consortium name="WormBaseParasite"/>
        </authorList>
    </citation>
    <scope>IDENTIFICATION</scope>
</reference>
<accession>A0AC34F919</accession>
<sequence>MDVAQLLNKKCARKEARKQKKKLASIVKKAHHEKKKVDEVVSSFLTKGKKKKKRNNQKKRPGGRAKKEQKKVASILEEGNDEEAKYRKEIGEEKIKVLKDQMIEDDREIKKYEKLLGLNKRKNTNTPKTIVDSGLADLWEFCDPSKRQTVIENDDENDLGLSQVDAKTGKVIEETSAARAMEKLEELNKNSTELAEQRSKIAKTLRGSINRLNESTLIGAVKTLEELFSSNSHNDVKQIFYETFIKATQTVFALPDRLLVEYGLFIALAHVNVSSEIYAGASLKKRNGPLLTKFINDTQNFFLSLPAEKKEGYRMKFLMEEIMAIKNGQISSLTSKFDESILDHFSRIFKGLTKNVENKEKELPFGLDDILHIGERGRWWVVGSAWQPGSLKADGSKIEQPKVEPKSVRFEDSLLTLAKKAKMNTETPDGSKIEQPKVEPKAVRFEDSLLTLAKKAKMNTETRRNIFCTLMSAEDDVEAFEKLLKLGLKGSQEREIIHVMVVCVMMEATYNPYYATVIERFCNFHKRFSLTTQYALWDRIKELESLKKRQRINFAFFVSDLIRLSAVQLQALKVVNFGTIDPTTTAFLRRVFYRFLAKTTDSALVEMFNKTMKSEKLKFFNEGLRLFFELSMKPESLEETPDSKLVNKRVKLVRNLFTIVD</sequence>
<dbReference type="WBParaSite" id="ES5_v2.g13376.t1">
    <property type="protein sequence ID" value="ES5_v2.g13376.t1"/>
    <property type="gene ID" value="ES5_v2.g13376"/>
</dbReference>
<protein>
    <submittedName>
        <fullName evidence="2">MI domain-containing protein</fullName>
    </submittedName>
</protein>
<evidence type="ECO:0000313" key="2">
    <source>
        <dbReference type="WBParaSite" id="ES5_v2.g13376.t1"/>
    </source>
</evidence>
<dbReference type="Proteomes" id="UP000887579">
    <property type="component" value="Unplaced"/>
</dbReference>
<evidence type="ECO:0000313" key="1">
    <source>
        <dbReference type="Proteomes" id="UP000887579"/>
    </source>
</evidence>
<organism evidence="1 2">
    <name type="scientific">Panagrolaimus sp. ES5</name>
    <dbReference type="NCBI Taxonomy" id="591445"/>
    <lineage>
        <taxon>Eukaryota</taxon>
        <taxon>Metazoa</taxon>
        <taxon>Ecdysozoa</taxon>
        <taxon>Nematoda</taxon>
        <taxon>Chromadorea</taxon>
        <taxon>Rhabditida</taxon>
        <taxon>Tylenchina</taxon>
        <taxon>Panagrolaimomorpha</taxon>
        <taxon>Panagrolaimoidea</taxon>
        <taxon>Panagrolaimidae</taxon>
        <taxon>Panagrolaimus</taxon>
    </lineage>
</organism>
<name>A0AC34F919_9BILA</name>